<keyword evidence="7" id="KW-0325">Glycoprotein</keyword>
<keyword evidence="13" id="KW-0812">Transmembrane</keyword>
<keyword evidence="6 11" id="KW-1015">Disulfide bond</keyword>
<dbReference type="InterPro" id="IPR012341">
    <property type="entry name" value="6hp_glycosidase-like_sf"/>
</dbReference>
<dbReference type="InterPro" id="IPR001382">
    <property type="entry name" value="Glyco_hydro_47"/>
</dbReference>
<protein>
    <recommendedName>
        <fullName evidence="12">alpha-1,2-Mannosidase</fullName>
        <ecNumber evidence="12">3.2.1.-</ecNumber>
    </recommendedName>
</protein>
<evidence type="ECO:0000256" key="8">
    <source>
        <dbReference type="ARBA" id="ARBA00023295"/>
    </source>
</evidence>
<dbReference type="PANTHER" id="PTHR11742:SF101">
    <property type="entry name" value="MANNOSYL-OLIGOSACCHARIDE ALPHA-1,2-MANNOSIDASE 1B"/>
    <property type="match status" value="1"/>
</dbReference>
<evidence type="ECO:0000256" key="2">
    <source>
        <dbReference type="ARBA" id="ARBA00004922"/>
    </source>
</evidence>
<dbReference type="GO" id="GO:0004571">
    <property type="term" value="F:mannosyl-oligosaccharide 1,2-alpha-mannosidase activity"/>
    <property type="evidence" value="ECO:0007669"/>
    <property type="project" value="UniProtKB-EC"/>
</dbReference>
<dbReference type="OrthoDB" id="8118055at2759"/>
<evidence type="ECO:0000256" key="11">
    <source>
        <dbReference type="PIRSR" id="PIRSR601382-3"/>
    </source>
</evidence>
<evidence type="ECO:0000256" key="3">
    <source>
        <dbReference type="ARBA" id="ARBA00007658"/>
    </source>
</evidence>
<evidence type="ECO:0000256" key="12">
    <source>
        <dbReference type="RuleBase" id="RU361193"/>
    </source>
</evidence>
<dbReference type="Gene3D" id="1.50.10.10">
    <property type="match status" value="1"/>
</dbReference>
<evidence type="ECO:0000256" key="10">
    <source>
        <dbReference type="ARBA" id="ARBA00048605"/>
    </source>
</evidence>
<accession>A0A2S4WHL1</accession>
<comment type="catalytic activity">
    <reaction evidence="9">
        <text>N(4)-(alpha-D-Man-(1-&gt;2)-alpha-D-Man-(1-&gt;2)-alpha-D-Man-(1-&gt;3)-[alpha-D-Man-(1-&gt;3)-[alpha-D-Man-(1-&gt;2)-alpha-D-Man-(1-&gt;6)]-alpha-D-Man-(1-&gt;6)]-beta-D-Man-(1-&gt;4)-beta-D-GlcNAc-(1-&gt;4)-beta-D-GlcNAc)-L-asparaginyl-[protein] (N-glucan mannose isomer 8A1,2,3B1,3) + 3 H2O = N(4)-(alpha-D-Man-(1-&gt;3)-[alpha-D-Man-(1-&gt;3)-[alpha-D-Man-(1-&gt;6)]-alpha-D-Man-(1-&gt;6)]-beta-D-Man-(1-&gt;4)-beta-D-GlcNAc-(1-&gt;4)-beta-D-GlcNAc)-L-asparaginyl-[protein] (N-glucan mannose isomer 5A1,2) + 3 beta-D-mannose</text>
        <dbReference type="Rhea" id="RHEA:56028"/>
        <dbReference type="Rhea" id="RHEA-COMP:14358"/>
        <dbReference type="Rhea" id="RHEA-COMP:14367"/>
        <dbReference type="ChEBI" id="CHEBI:15377"/>
        <dbReference type="ChEBI" id="CHEBI:28563"/>
        <dbReference type="ChEBI" id="CHEBI:59087"/>
        <dbReference type="ChEBI" id="CHEBI:60628"/>
        <dbReference type="EC" id="3.2.1.113"/>
    </reaction>
</comment>
<keyword evidence="5 12" id="KW-0378">Hydrolase</keyword>
<keyword evidence="15" id="KW-1185">Reference proteome</keyword>
<comment type="caution">
    <text evidence="14">The sequence shown here is derived from an EMBL/GenBank/DDBJ whole genome shotgun (WGS) entry which is preliminary data.</text>
</comment>
<evidence type="ECO:0000256" key="4">
    <source>
        <dbReference type="ARBA" id="ARBA00022729"/>
    </source>
</evidence>
<dbReference type="PANTHER" id="PTHR11742">
    <property type="entry name" value="MANNOSYL-OLIGOSACCHARIDE ALPHA-1,2-MANNOSIDASE-RELATED"/>
    <property type="match status" value="1"/>
</dbReference>
<comment type="catalytic activity">
    <reaction evidence="10">
        <text>N(4)-(alpha-D-Man-(1-&gt;2)-alpha-D-Man-(1-&gt;2)-alpha-D-Man-(1-&gt;3)-[alpha-D-Man-(1-&gt;2)-alpha-D-Man-(1-&gt;3)-[alpha-D-Man-(1-&gt;2)-alpha-D-Man-(1-&gt;6)]-alpha-D-Man-(1-&gt;6)]-beta-D-Man-(1-&gt;4)-beta-D-GlcNAc-(1-&gt;4)-beta-D-GlcNAc)-L-asparaginyl-[protein] (N-glucan mannose isomer 9A1,2,3B1,2,3) + 4 H2O = N(4)-(alpha-D-Man-(1-&gt;3)-[alpha-D-Man-(1-&gt;3)-[alpha-D-Man-(1-&gt;6)]-alpha-D-Man-(1-&gt;6)]-beta-D-Man-(1-&gt;4)-beta-D-GlcNAc-(1-&gt;4)-beta-D-GlcNAc)-L-asparaginyl-[protein] (N-glucan mannose isomer 5A1,2) + 4 beta-D-mannose</text>
        <dbReference type="Rhea" id="RHEA:56008"/>
        <dbReference type="Rhea" id="RHEA-COMP:14356"/>
        <dbReference type="Rhea" id="RHEA-COMP:14367"/>
        <dbReference type="ChEBI" id="CHEBI:15377"/>
        <dbReference type="ChEBI" id="CHEBI:28563"/>
        <dbReference type="ChEBI" id="CHEBI:59087"/>
        <dbReference type="ChEBI" id="CHEBI:139493"/>
        <dbReference type="EC" id="3.2.1.113"/>
    </reaction>
</comment>
<reference evidence="15" key="3">
    <citation type="journal article" date="2018" name="Mol. Plant Microbe Interact.">
        <title>Genome sequence resources for the wheat stripe rust pathogen (Puccinia striiformis f. sp. tritici) and the barley stripe rust pathogen (Puccinia striiformis f. sp. hordei).</title>
        <authorList>
            <person name="Xia C."/>
            <person name="Wang M."/>
            <person name="Yin C."/>
            <person name="Cornejo O.E."/>
            <person name="Hulbert S.H."/>
            <person name="Chen X."/>
        </authorList>
    </citation>
    <scope>NUCLEOTIDE SEQUENCE [LARGE SCALE GENOMIC DNA]</scope>
    <source>
        <strain evidence="15">93TX-2</strain>
    </source>
</reference>
<organism evidence="14 15">
    <name type="scientific">Puccinia striiformis</name>
    <dbReference type="NCBI Taxonomy" id="27350"/>
    <lineage>
        <taxon>Eukaryota</taxon>
        <taxon>Fungi</taxon>
        <taxon>Dikarya</taxon>
        <taxon>Basidiomycota</taxon>
        <taxon>Pucciniomycotina</taxon>
        <taxon>Pucciniomycetes</taxon>
        <taxon>Pucciniales</taxon>
        <taxon>Pucciniaceae</taxon>
        <taxon>Puccinia</taxon>
    </lineage>
</organism>
<dbReference type="AlphaFoldDB" id="A0A2S4WHL1"/>
<evidence type="ECO:0000256" key="1">
    <source>
        <dbReference type="ARBA" id="ARBA00001913"/>
    </source>
</evidence>
<dbReference type="GO" id="GO:0005783">
    <property type="term" value="C:endoplasmic reticulum"/>
    <property type="evidence" value="ECO:0007669"/>
    <property type="project" value="TreeGrafter"/>
</dbReference>
<comment type="cofactor">
    <cofactor evidence="1">
        <name>Ca(2+)</name>
        <dbReference type="ChEBI" id="CHEBI:29108"/>
    </cofactor>
</comment>
<evidence type="ECO:0000313" key="15">
    <source>
        <dbReference type="Proteomes" id="UP000238274"/>
    </source>
</evidence>
<evidence type="ECO:0000256" key="5">
    <source>
        <dbReference type="ARBA" id="ARBA00022801"/>
    </source>
</evidence>
<evidence type="ECO:0000313" key="14">
    <source>
        <dbReference type="EMBL" id="POW21254.1"/>
    </source>
</evidence>
<proteinExistence type="inferred from homology"/>
<sequence>MSAAQTLLPTAHQLKDAGRSTKSVLLSNGSRWLKPRPIGGLLLIIIVWYALTSTNSPFQYGRKERMLLQPKGPPFESSQLDKQSQIRESFFRTYRMYAKPSWNRADATPLSLLSTNPHNGDGATIVESLAALHIMDLREEFEIALNQTINMDFQVSDVQLQNTPTPETVIRCIGAILSTYELMIGTNQTKLLNKAKELGDQLQTHWSFNQSAVPYPWLHFGPNQNNTKKTITIAQAGALTLQFNRLSHWTGNNTYRARADETSRHITNKPPTFPGRYSPTLTPSNGPPVSEIVSWGDKLNSFLGYGIKYWQLAGEPAMYYMKHWQDTVDVLIEHLLQWSPGNNHPYLAGYSQARGGHPSDMSQLSCFAPSNWMLGGKLLQNEAIFMLGLGMAETCYQTDSSSRESHGSDKLDGKKDNQVVDTKLSMRPEVAETIWYAWRLTKDPQWQERAWSLFLASEKHFKSTGGYYIHKDSNIDSGPPKHNSTETFLFGKFFQYLYLTFTDRDYYSLDEWVFSAQAHPYRIDRNRKLGNLREFIEQTKN</sequence>
<dbReference type="GO" id="GO:0005509">
    <property type="term" value="F:calcium ion binding"/>
    <property type="evidence" value="ECO:0007669"/>
    <property type="project" value="InterPro"/>
</dbReference>
<dbReference type="InterPro" id="IPR050749">
    <property type="entry name" value="Glycosyl_Hydrolase_47"/>
</dbReference>
<dbReference type="VEuPathDB" id="FungiDB:PSTT_08301"/>
<keyword evidence="13" id="KW-1133">Transmembrane helix</keyword>
<evidence type="ECO:0000256" key="6">
    <source>
        <dbReference type="ARBA" id="ARBA00023157"/>
    </source>
</evidence>
<evidence type="ECO:0000256" key="9">
    <source>
        <dbReference type="ARBA" id="ARBA00047669"/>
    </source>
</evidence>
<dbReference type="GO" id="GO:0036503">
    <property type="term" value="P:ERAD pathway"/>
    <property type="evidence" value="ECO:0007669"/>
    <property type="project" value="UniProtKB-ARBA"/>
</dbReference>
<gene>
    <name evidence="14" type="ORF">PSHT_02631</name>
</gene>
<feature type="transmembrane region" description="Helical" evidence="13">
    <location>
        <begin position="38"/>
        <end position="58"/>
    </location>
</feature>
<feature type="disulfide bond" evidence="11">
    <location>
        <begin position="366"/>
        <end position="395"/>
    </location>
</feature>
<comment type="pathway">
    <text evidence="2">Protein modification; protein glycosylation.</text>
</comment>
<dbReference type="PRINTS" id="PR00747">
    <property type="entry name" value="GLYHDRLASE47"/>
</dbReference>
<dbReference type="GO" id="GO:0016020">
    <property type="term" value="C:membrane"/>
    <property type="evidence" value="ECO:0007669"/>
    <property type="project" value="InterPro"/>
</dbReference>
<evidence type="ECO:0000256" key="7">
    <source>
        <dbReference type="ARBA" id="ARBA00023180"/>
    </source>
</evidence>
<reference evidence="15" key="2">
    <citation type="journal article" date="2018" name="BMC Genomics">
        <title>Genomic insights into host adaptation between the wheat stripe rust pathogen (Puccinia striiformis f. sp. tritici) and the barley stripe rust pathogen (Puccinia striiformis f. sp. hordei).</title>
        <authorList>
            <person name="Xia C."/>
            <person name="Wang M."/>
            <person name="Yin C."/>
            <person name="Cornejo O.E."/>
            <person name="Hulbert S.H."/>
            <person name="Chen X."/>
        </authorList>
    </citation>
    <scope>NUCLEOTIDE SEQUENCE [LARGE SCALE GENOMIC DNA]</scope>
    <source>
        <strain evidence="15">93TX-2</strain>
    </source>
</reference>
<keyword evidence="8 12" id="KW-0326">Glycosidase</keyword>
<dbReference type="EMBL" id="PKSM01000023">
    <property type="protein sequence ID" value="POW21254.1"/>
    <property type="molecule type" value="Genomic_DNA"/>
</dbReference>
<keyword evidence="13" id="KW-0472">Membrane</keyword>
<dbReference type="SUPFAM" id="SSF48225">
    <property type="entry name" value="Seven-hairpin glycosidases"/>
    <property type="match status" value="1"/>
</dbReference>
<name>A0A2S4WHL1_9BASI</name>
<dbReference type="GO" id="GO:0005975">
    <property type="term" value="P:carbohydrate metabolic process"/>
    <property type="evidence" value="ECO:0007669"/>
    <property type="project" value="InterPro"/>
</dbReference>
<dbReference type="EC" id="3.2.1.-" evidence="12"/>
<dbReference type="Proteomes" id="UP000238274">
    <property type="component" value="Unassembled WGS sequence"/>
</dbReference>
<evidence type="ECO:0000256" key="13">
    <source>
        <dbReference type="SAM" id="Phobius"/>
    </source>
</evidence>
<comment type="similarity">
    <text evidence="3 12">Belongs to the glycosyl hydrolase 47 family.</text>
</comment>
<dbReference type="VEuPathDB" id="FungiDB:PSHT_02631"/>
<dbReference type="Pfam" id="PF01532">
    <property type="entry name" value="Glyco_hydro_47"/>
    <property type="match status" value="1"/>
</dbReference>
<reference evidence="14 15" key="1">
    <citation type="submission" date="2017-12" db="EMBL/GenBank/DDBJ databases">
        <title>Gene loss provides genomic basis for host adaptation in cereal stripe rust fungi.</title>
        <authorList>
            <person name="Xia C."/>
        </authorList>
    </citation>
    <scope>NUCLEOTIDE SEQUENCE [LARGE SCALE GENOMIC DNA]</scope>
    <source>
        <strain evidence="14 15">93TX-2</strain>
    </source>
</reference>
<dbReference type="InterPro" id="IPR036026">
    <property type="entry name" value="Seven-hairpin_glycosidases"/>
</dbReference>
<keyword evidence="4" id="KW-0732">Signal</keyword>